<comment type="caution">
    <text evidence="3">The sequence shown here is derived from an EMBL/GenBank/DDBJ whole genome shotgun (WGS) entry which is preliminary data.</text>
</comment>
<organism evidence="3 4">
    <name type="scientific">Candidatus Curtissbacteria bacterium RIFCSPLOWO2_01_FULL_37_9</name>
    <dbReference type="NCBI Taxonomy" id="1797724"/>
    <lineage>
        <taxon>Bacteria</taxon>
        <taxon>Candidatus Curtissiibacteriota</taxon>
    </lineage>
</organism>
<dbReference type="InterPro" id="IPR000305">
    <property type="entry name" value="GIY-YIG_endonuc"/>
</dbReference>
<evidence type="ECO:0000313" key="3">
    <source>
        <dbReference type="EMBL" id="OGD94420.1"/>
    </source>
</evidence>
<sequence length="78" mass="9199">MYYVYILLLKHNTYYIGFTTDLKKRFKAHNQGLVSSTKNLRPIKLVFYAAFISKVKALNFEKYLKSSSGFAFRNKHLI</sequence>
<dbReference type="AlphaFoldDB" id="A0A1F5GRB0"/>
<proteinExistence type="inferred from homology"/>
<dbReference type="PROSITE" id="PS50164">
    <property type="entry name" value="GIY_YIG"/>
    <property type="match status" value="1"/>
</dbReference>
<dbReference type="SUPFAM" id="SSF82771">
    <property type="entry name" value="GIY-YIG endonuclease"/>
    <property type="match status" value="1"/>
</dbReference>
<comment type="similarity">
    <text evidence="1">Belongs to the UPF0213 family.</text>
</comment>
<evidence type="ECO:0000259" key="2">
    <source>
        <dbReference type="PROSITE" id="PS50164"/>
    </source>
</evidence>
<dbReference type="Gene3D" id="3.40.1440.10">
    <property type="entry name" value="GIY-YIG endonuclease"/>
    <property type="match status" value="1"/>
</dbReference>
<name>A0A1F5GRB0_9BACT</name>
<evidence type="ECO:0000313" key="4">
    <source>
        <dbReference type="Proteomes" id="UP000178336"/>
    </source>
</evidence>
<reference evidence="3 4" key="1">
    <citation type="journal article" date="2016" name="Nat. Commun.">
        <title>Thousands of microbial genomes shed light on interconnected biogeochemical processes in an aquifer system.</title>
        <authorList>
            <person name="Anantharaman K."/>
            <person name="Brown C.T."/>
            <person name="Hug L.A."/>
            <person name="Sharon I."/>
            <person name="Castelle C.J."/>
            <person name="Probst A.J."/>
            <person name="Thomas B.C."/>
            <person name="Singh A."/>
            <person name="Wilkins M.J."/>
            <person name="Karaoz U."/>
            <person name="Brodie E.L."/>
            <person name="Williams K.H."/>
            <person name="Hubbard S.S."/>
            <person name="Banfield J.F."/>
        </authorList>
    </citation>
    <scope>NUCLEOTIDE SEQUENCE [LARGE SCALE GENOMIC DNA]</scope>
</reference>
<gene>
    <name evidence="3" type="ORF">A3A48_03035</name>
</gene>
<dbReference type="PANTHER" id="PTHR34477">
    <property type="entry name" value="UPF0213 PROTEIN YHBQ"/>
    <property type="match status" value="1"/>
</dbReference>
<dbReference type="PANTHER" id="PTHR34477:SF1">
    <property type="entry name" value="UPF0213 PROTEIN YHBQ"/>
    <property type="match status" value="1"/>
</dbReference>
<accession>A0A1F5GRB0</accession>
<feature type="domain" description="GIY-YIG" evidence="2">
    <location>
        <begin position="1"/>
        <end position="78"/>
    </location>
</feature>
<dbReference type="Proteomes" id="UP000178336">
    <property type="component" value="Unassembled WGS sequence"/>
</dbReference>
<dbReference type="InterPro" id="IPR050190">
    <property type="entry name" value="UPF0213_domain"/>
</dbReference>
<dbReference type="STRING" id="1797724.A3A48_03035"/>
<evidence type="ECO:0000256" key="1">
    <source>
        <dbReference type="ARBA" id="ARBA00007435"/>
    </source>
</evidence>
<dbReference type="Pfam" id="PF01541">
    <property type="entry name" value="GIY-YIG"/>
    <property type="match status" value="1"/>
</dbReference>
<dbReference type="InterPro" id="IPR035901">
    <property type="entry name" value="GIY-YIG_endonuc_sf"/>
</dbReference>
<dbReference type="EMBL" id="MFBN01000048">
    <property type="protein sequence ID" value="OGD94420.1"/>
    <property type="molecule type" value="Genomic_DNA"/>
</dbReference>
<protein>
    <submittedName>
        <fullName evidence="3">Excinuclease ABC subunit C</fullName>
    </submittedName>
</protein>